<dbReference type="Proteomes" id="UP000309673">
    <property type="component" value="Unassembled WGS sequence"/>
</dbReference>
<evidence type="ECO:0000313" key="4">
    <source>
        <dbReference type="Proteomes" id="UP000309673"/>
    </source>
</evidence>
<dbReference type="OrthoDB" id="2624838at2"/>
<sequence>MSAVAIWGYGITSVVLLFLLVGMFVLIRAMSDPSGRFQEVKEMMDAMFNTPAFLRPNGSEQGAEPTRNEAAAASAMHEPFEDECPACREKVTHENVECPSCGLRLLG</sequence>
<name>A0A4U0F7S8_9BACL</name>
<feature type="region of interest" description="Disordered" evidence="1">
    <location>
        <begin position="55"/>
        <end position="75"/>
    </location>
</feature>
<evidence type="ECO:0000256" key="2">
    <source>
        <dbReference type="SAM" id="Phobius"/>
    </source>
</evidence>
<reference evidence="3 4" key="1">
    <citation type="submission" date="2019-04" db="EMBL/GenBank/DDBJ databases">
        <title>Cohnella sp. nov., isolated from soil.</title>
        <authorList>
            <person name="Kim W."/>
        </authorList>
    </citation>
    <scope>NUCLEOTIDE SEQUENCE [LARGE SCALE GENOMIC DNA]</scope>
    <source>
        <strain evidence="3 4">CAU 1483</strain>
    </source>
</reference>
<dbReference type="EMBL" id="SUPK01000008">
    <property type="protein sequence ID" value="TJY40777.1"/>
    <property type="molecule type" value="Genomic_DNA"/>
</dbReference>
<accession>A0A4U0F7S8</accession>
<dbReference type="AlphaFoldDB" id="A0A4U0F7S8"/>
<evidence type="ECO:0000256" key="1">
    <source>
        <dbReference type="SAM" id="MobiDB-lite"/>
    </source>
</evidence>
<keyword evidence="4" id="KW-1185">Reference proteome</keyword>
<keyword evidence="2" id="KW-0472">Membrane</keyword>
<proteinExistence type="predicted"/>
<gene>
    <name evidence="3" type="ORF">E5161_16670</name>
</gene>
<feature type="transmembrane region" description="Helical" evidence="2">
    <location>
        <begin position="6"/>
        <end position="27"/>
    </location>
</feature>
<organism evidence="3 4">
    <name type="scientific">Cohnella pontilimi</name>
    <dbReference type="NCBI Taxonomy" id="2564100"/>
    <lineage>
        <taxon>Bacteria</taxon>
        <taxon>Bacillati</taxon>
        <taxon>Bacillota</taxon>
        <taxon>Bacilli</taxon>
        <taxon>Bacillales</taxon>
        <taxon>Paenibacillaceae</taxon>
        <taxon>Cohnella</taxon>
    </lineage>
</organism>
<dbReference type="RefSeq" id="WP_136778967.1">
    <property type="nucleotide sequence ID" value="NZ_SUPK01000008.1"/>
</dbReference>
<evidence type="ECO:0000313" key="3">
    <source>
        <dbReference type="EMBL" id="TJY40777.1"/>
    </source>
</evidence>
<keyword evidence="2" id="KW-0812">Transmembrane</keyword>
<keyword evidence="2" id="KW-1133">Transmembrane helix</keyword>
<protein>
    <recommendedName>
        <fullName evidence="5">Zinc ribbon domain-containing protein</fullName>
    </recommendedName>
</protein>
<evidence type="ECO:0008006" key="5">
    <source>
        <dbReference type="Google" id="ProtNLM"/>
    </source>
</evidence>
<comment type="caution">
    <text evidence="3">The sequence shown here is derived from an EMBL/GenBank/DDBJ whole genome shotgun (WGS) entry which is preliminary data.</text>
</comment>